<protein>
    <submittedName>
        <fullName evidence="2">Uncharacterized protein</fullName>
    </submittedName>
</protein>
<comment type="caution">
    <text evidence="2">The sequence shown here is derived from an EMBL/GenBank/DDBJ whole genome shotgun (WGS) entry which is preliminary data.</text>
</comment>
<sequence>MASLLRTRPRTADRARGVWHPEAGLPIVRPSHVREAPPERAPSTRRPQ</sequence>
<gene>
    <name evidence="2" type="ORF">KCH_46630</name>
</gene>
<proteinExistence type="predicted"/>
<feature type="region of interest" description="Disordered" evidence="1">
    <location>
        <begin position="1"/>
        <end position="48"/>
    </location>
</feature>
<accession>A0A066YYQ9</accession>
<dbReference type="EMBL" id="JNBY01000095">
    <property type="protein sequence ID" value="KDN83181.1"/>
    <property type="molecule type" value="Genomic_DNA"/>
</dbReference>
<evidence type="ECO:0000256" key="1">
    <source>
        <dbReference type="SAM" id="MobiDB-lite"/>
    </source>
</evidence>
<keyword evidence="3" id="KW-1185">Reference proteome</keyword>
<evidence type="ECO:0000313" key="3">
    <source>
        <dbReference type="Proteomes" id="UP000027178"/>
    </source>
</evidence>
<organism evidence="2 3">
    <name type="scientific">Kitasatospora cheerisanensis KCTC 2395</name>
    <dbReference type="NCBI Taxonomy" id="1348663"/>
    <lineage>
        <taxon>Bacteria</taxon>
        <taxon>Bacillati</taxon>
        <taxon>Actinomycetota</taxon>
        <taxon>Actinomycetes</taxon>
        <taxon>Kitasatosporales</taxon>
        <taxon>Streptomycetaceae</taxon>
        <taxon>Kitasatospora</taxon>
    </lineage>
</organism>
<reference evidence="2 3" key="1">
    <citation type="submission" date="2014-05" db="EMBL/GenBank/DDBJ databases">
        <title>Draft Genome Sequence of Kitasatospora cheerisanensis KCTC 2395.</title>
        <authorList>
            <person name="Nam D.H."/>
        </authorList>
    </citation>
    <scope>NUCLEOTIDE SEQUENCE [LARGE SCALE GENOMIC DNA]</scope>
    <source>
        <strain evidence="2 3">KCTC 2395</strain>
    </source>
</reference>
<name>A0A066YYQ9_9ACTN</name>
<evidence type="ECO:0000313" key="2">
    <source>
        <dbReference type="EMBL" id="KDN83181.1"/>
    </source>
</evidence>
<dbReference type="HOGENOM" id="CLU_3153854_0_0_11"/>
<dbReference type="PATRIC" id="fig|1348663.4.peg.4500"/>
<dbReference type="Proteomes" id="UP000027178">
    <property type="component" value="Unassembled WGS sequence"/>
</dbReference>
<dbReference type="AlphaFoldDB" id="A0A066YYQ9"/>